<gene>
    <name evidence="3" type="primary">yaeR</name>
    <name evidence="3" type="ordered locus">PAJ_0955</name>
</gene>
<name>A0A0H3KZG0_PANAA</name>
<evidence type="ECO:0000259" key="2">
    <source>
        <dbReference type="PROSITE" id="PS51819"/>
    </source>
</evidence>
<proteinExistence type="predicted"/>
<evidence type="ECO:0000256" key="1">
    <source>
        <dbReference type="ARBA" id="ARBA00022723"/>
    </source>
</evidence>
<accession>A0A0H3KZG0</accession>
<evidence type="ECO:0000313" key="4">
    <source>
        <dbReference type="Proteomes" id="UP000006690"/>
    </source>
</evidence>
<keyword evidence="3" id="KW-0456">Lyase</keyword>
<dbReference type="EMBL" id="AP012032">
    <property type="protein sequence ID" value="BAK11035.1"/>
    <property type="molecule type" value="Genomic_DNA"/>
</dbReference>
<keyword evidence="1" id="KW-0479">Metal-binding</keyword>
<protein>
    <submittedName>
        <fullName evidence="3">Lyase/dioxygenase YaeR</fullName>
    </submittedName>
</protein>
<dbReference type="AlphaFoldDB" id="A0A0H3KZG0"/>
<dbReference type="GO" id="GO:0046872">
    <property type="term" value="F:metal ion binding"/>
    <property type="evidence" value="ECO:0007669"/>
    <property type="project" value="UniProtKB-KW"/>
</dbReference>
<reference evidence="4" key="1">
    <citation type="journal article" date="2012" name="Appl. Microbiol. Biotechnol.">
        <title>The complete genome sequence of Pantoea ananatis AJ13355, an organism with great biotechnological potential.</title>
        <authorList>
            <person name="Hara Y."/>
            <person name="Kadotani N."/>
            <person name="Izui H."/>
            <person name="Katashkina J.I."/>
            <person name="Kuvaeva T.M."/>
            <person name="Andreeva I.G."/>
            <person name="Golubeva L.I."/>
            <person name="Malko D.B."/>
            <person name="Makeev V.J."/>
            <person name="Mashko S.V."/>
            <person name="Kozlov Y.I."/>
        </authorList>
    </citation>
    <scope>NUCLEOTIDE SEQUENCE [LARGE SCALE GENOMIC DNA]</scope>
    <source>
        <strain evidence="4">AJ13355</strain>
    </source>
</reference>
<dbReference type="PATRIC" id="fig|932677.3.peg.1092"/>
<dbReference type="InterPro" id="IPR051785">
    <property type="entry name" value="MMCE/EMCE_epimerase"/>
</dbReference>
<dbReference type="PANTHER" id="PTHR43048:SF3">
    <property type="entry name" value="METHYLMALONYL-COA EPIMERASE, MITOCHONDRIAL"/>
    <property type="match status" value="1"/>
</dbReference>
<dbReference type="KEGG" id="paj:PAJ_0955"/>
<evidence type="ECO:0000313" key="3">
    <source>
        <dbReference type="EMBL" id="BAK11035.1"/>
    </source>
</evidence>
<dbReference type="SUPFAM" id="SSF54593">
    <property type="entry name" value="Glyoxalase/Bleomycin resistance protein/Dihydroxybiphenyl dioxygenase"/>
    <property type="match status" value="1"/>
</dbReference>
<dbReference type="GO" id="GO:0046491">
    <property type="term" value="P:L-methylmalonyl-CoA metabolic process"/>
    <property type="evidence" value="ECO:0007669"/>
    <property type="project" value="TreeGrafter"/>
</dbReference>
<dbReference type="PROSITE" id="PS51819">
    <property type="entry name" value="VOC"/>
    <property type="match status" value="1"/>
</dbReference>
<sequence length="152" mass="16612">MQPAGNVMILSANHVGFSVKNIEDALFVWTHILGGKLLREGKMSGPIIDEVTGARGADVRMALLELAGMNIELLQYNNIEQPEAPSAPYIPGYAHLAFMVKDLDTLLSKVSDYGWKTPGKPQTVSSGPMQGTRVIYLQSPDGQTLELMERNQ</sequence>
<dbReference type="eggNOG" id="COG0346">
    <property type="taxonomic scope" value="Bacteria"/>
</dbReference>
<dbReference type="Pfam" id="PF13669">
    <property type="entry name" value="Glyoxalase_4"/>
    <property type="match status" value="1"/>
</dbReference>
<dbReference type="Gene3D" id="3.10.180.10">
    <property type="entry name" value="2,3-Dihydroxybiphenyl 1,2-Dioxygenase, domain 1"/>
    <property type="match status" value="1"/>
</dbReference>
<dbReference type="InterPro" id="IPR037523">
    <property type="entry name" value="VOC_core"/>
</dbReference>
<dbReference type="HOGENOM" id="CLU_046006_2_2_6"/>
<dbReference type="GO" id="GO:0004493">
    <property type="term" value="F:methylmalonyl-CoA epimerase activity"/>
    <property type="evidence" value="ECO:0007669"/>
    <property type="project" value="TreeGrafter"/>
</dbReference>
<dbReference type="InterPro" id="IPR029068">
    <property type="entry name" value="Glyas_Bleomycin-R_OHBP_Dase"/>
</dbReference>
<feature type="domain" description="VOC" evidence="2">
    <location>
        <begin position="11"/>
        <end position="150"/>
    </location>
</feature>
<dbReference type="GO" id="GO:0016829">
    <property type="term" value="F:lyase activity"/>
    <property type="evidence" value="ECO:0007669"/>
    <property type="project" value="UniProtKB-KW"/>
</dbReference>
<dbReference type="Proteomes" id="UP000006690">
    <property type="component" value="Chromosome"/>
</dbReference>
<dbReference type="PANTHER" id="PTHR43048">
    <property type="entry name" value="METHYLMALONYL-COA EPIMERASE"/>
    <property type="match status" value="1"/>
</dbReference>
<organism evidence="3 4">
    <name type="scientific">Pantoea ananatis (strain AJ13355)</name>
    <dbReference type="NCBI Taxonomy" id="932677"/>
    <lineage>
        <taxon>Bacteria</taxon>
        <taxon>Pseudomonadati</taxon>
        <taxon>Pseudomonadota</taxon>
        <taxon>Gammaproteobacteria</taxon>
        <taxon>Enterobacterales</taxon>
        <taxon>Erwiniaceae</taxon>
        <taxon>Pantoea</taxon>
    </lineage>
</organism>